<sequence>MHSRSGSWVRRSRTIDDVSGPSSQDSVTRQHSIPAQALVPTTQRASSATSASSSVVETPSWGQGISRRGPSRGAIERRIEPRHKWNMTYRWDWTPQTDKEMLQHMTAMQKGWHGMLKSKHYKGNTFKDAVKSVPPSIDPSDWWTMCEK</sequence>
<feature type="compositionally biased region" description="Low complexity" evidence="1">
    <location>
        <begin position="45"/>
        <end position="54"/>
    </location>
</feature>
<feature type="compositionally biased region" description="Polar residues" evidence="1">
    <location>
        <begin position="20"/>
        <end position="44"/>
    </location>
</feature>
<evidence type="ECO:0000313" key="2">
    <source>
        <dbReference type="EMBL" id="MQM19454.1"/>
    </source>
</evidence>
<keyword evidence="3" id="KW-1185">Reference proteome</keyword>
<evidence type="ECO:0000313" key="3">
    <source>
        <dbReference type="Proteomes" id="UP000652761"/>
    </source>
</evidence>
<organism evidence="2 3">
    <name type="scientific">Colocasia esculenta</name>
    <name type="common">Wild taro</name>
    <name type="synonym">Arum esculentum</name>
    <dbReference type="NCBI Taxonomy" id="4460"/>
    <lineage>
        <taxon>Eukaryota</taxon>
        <taxon>Viridiplantae</taxon>
        <taxon>Streptophyta</taxon>
        <taxon>Embryophyta</taxon>
        <taxon>Tracheophyta</taxon>
        <taxon>Spermatophyta</taxon>
        <taxon>Magnoliopsida</taxon>
        <taxon>Liliopsida</taxon>
        <taxon>Araceae</taxon>
        <taxon>Aroideae</taxon>
        <taxon>Colocasieae</taxon>
        <taxon>Colocasia</taxon>
    </lineage>
</organism>
<reference evidence="2" key="1">
    <citation type="submission" date="2017-07" db="EMBL/GenBank/DDBJ databases">
        <title>Taro Niue Genome Assembly and Annotation.</title>
        <authorList>
            <person name="Atibalentja N."/>
            <person name="Keating K."/>
            <person name="Fields C.J."/>
        </authorList>
    </citation>
    <scope>NUCLEOTIDE SEQUENCE</scope>
    <source>
        <strain evidence="2">Niue_2</strain>
        <tissue evidence="2">Leaf</tissue>
    </source>
</reference>
<feature type="region of interest" description="Disordered" evidence="1">
    <location>
        <begin position="1"/>
        <end position="76"/>
    </location>
</feature>
<protein>
    <submittedName>
        <fullName evidence="2">Uncharacterized protein</fullName>
    </submittedName>
</protein>
<gene>
    <name evidence="2" type="ORF">Taro_052459</name>
</gene>
<proteinExistence type="predicted"/>
<comment type="caution">
    <text evidence="2">The sequence shown here is derived from an EMBL/GenBank/DDBJ whole genome shotgun (WGS) entry which is preliminary data.</text>
</comment>
<dbReference type="Proteomes" id="UP000652761">
    <property type="component" value="Unassembled WGS sequence"/>
</dbReference>
<evidence type="ECO:0000256" key="1">
    <source>
        <dbReference type="SAM" id="MobiDB-lite"/>
    </source>
</evidence>
<accession>A0A843XIN1</accession>
<name>A0A843XIN1_COLES</name>
<dbReference type="AlphaFoldDB" id="A0A843XIN1"/>
<dbReference type="EMBL" id="NMUH01008927">
    <property type="protein sequence ID" value="MQM19454.1"/>
    <property type="molecule type" value="Genomic_DNA"/>
</dbReference>